<feature type="transmembrane region" description="Helical" evidence="2">
    <location>
        <begin position="35"/>
        <end position="57"/>
    </location>
</feature>
<organism evidence="3 4">
    <name type="scientific">Methylobacterium organophilum</name>
    <dbReference type="NCBI Taxonomy" id="410"/>
    <lineage>
        <taxon>Bacteria</taxon>
        <taxon>Pseudomonadati</taxon>
        <taxon>Pseudomonadota</taxon>
        <taxon>Alphaproteobacteria</taxon>
        <taxon>Hyphomicrobiales</taxon>
        <taxon>Methylobacteriaceae</taxon>
        <taxon>Methylobacterium</taxon>
    </lineage>
</organism>
<keyword evidence="2" id="KW-0472">Membrane</keyword>
<dbReference type="RefSeq" id="WP_238310537.1">
    <property type="nucleotide sequence ID" value="NZ_BPQV01000004.1"/>
</dbReference>
<dbReference type="Proteomes" id="UP001055156">
    <property type="component" value="Unassembled WGS sequence"/>
</dbReference>
<reference evidence="3" key="1">
    <citation type="journal article" date="2021" name="Front. Microbiol.">
        <title>Comprehensive Comparative Genomics and Phenotyping of Methylobacterium Species.</title>
        <authorList>
            <person name="Alessa O."/>
            <person name="Ogura Y."/>
            <person name="Fujitani Y."/>
            <person name="Takami H."/>
            <person name="Hayashi T."/>
            <person name="Sahin N."/>
            <person name="Tani A."/>
        </authorList>
    </citation>
    <scope>NUCLEOTIDE SEQUENCE</scope>
    <source>
        <strain evidence="3">NBRC 15689</strain>
    </source>
</reference>
<keyword evidence="2" id="KW-1133">Transmembrane helix</keyword>
<sequence>MPESAPGQLHRGVHDEVVGHARPGTEPPGIALRPVLLTGLFIVVFTAATLTGIRFYYRFQVPGPLVETPKTFPAPRLQQNPEADLAALLKEQRGRLAGYAWVDREKGIACMPIEDAMRQLAGRGQAAYAAPLQPERVPPLGSRGGGARPMPSPGDGPARPSGVGGTP</sequence>
<name>A0ABQ4T7R8_METOR</name>
<proteinExistence type="predicted"/>
<gene>
    <name evidence="3" type="ORF">LKMONMHP_1508</name>
</gene>
<evidence type="ECO:0000313" key="4">
    <source>
        <dbReference type="Proteomes" id="UP001055156"/>
    </source>
</evidence>
<evidence type="ECO:0000313" key="3">
    <source>
        <dbReference type="EMBL" id="GJE26657.1"/>
    </source>
</evidence>
<keyword evidence="2" id="KW-0812">Transmembrane</keyword>
<reference evidence="3" key="2">
    <citation type="submission" date="2021-08" db="EMBL/GenBank/DDBJ databases">
        <authorList>
            <person name="Tani A."/>
            <person name="Ola A."/>
            <person name="Ogura Y."/>
            <person name="Katsura K."/>
            <person name="Hayashi T."/>
        </authorList>
    </citation>
    <scope>NUCLEOTIDE SEQUENCE</scope>
    <source>
        <strain evidence="3">NBRC 15689</strain>
    </source>
</reference>
<dbReference type="EMBL" id="BPQV01000004">
    <property type="protein sequence ID" value="GJE26657.1"/>
    <property type="molecule type" value="Genomic_DNA"/>
</dbReference>
<keyword evidence="4" id="KW-1185">Reference proteome</keyword>
<protein>
    <submittedName>
        <fullName evidence="3">Uncharacterized protein</fullName>
    </submittedName>
</protein>
<evidence type="ECO:0000256" key="2">
    <source>
        <dbReference type="SAM" id="Phobius"/>
    </source>
</evidence>
<comment type="caution">
    <text evidence="3">The sequence shown here is derived from an EMBL/GenBank/DDBJ whole genome shotgun (WGS) entry which is preliminary data.</text>
</comment>
<feature type="region of interest" description="Disordered" evidence="1">
    <location>
        <begin position="129"/>
        <end position="167"/>
    </location>
</feature>
<accession>A0ABQ4T7R8</accession>
<evidence type="ECO:0000256" key="1">
    <source>
        <dbReference type="SAM" id="MobiDB-lite"/>
    </source>
</evidence>